<sequence length="654" mass="72541">MRNGLIRVYGTEGDRTFQVEFALQEGAEWRTLALESSTLPSDLDDYPDLGDPGGDSAVDMIFAHVDGKAESAGFGAVGRFLHDLVFKEKISRQWLDVIATEGGLRTYLLIEQPELRSLPWELMCDGDDIHLARVERAPILRVDRLPDGDWTEVEDLPLPLRVLVVVGQEDDDERIGAVTEVRAIKEGLAKARGRLEAQFLIAPRWQDVKLAYQRLRPDVLHFIGHATTHDGEPELLLHPAGSDTKDDGITARDIRELRPAPRLAILNACRPASSREHRSLAGAFLESNLRGPGALAVIGMQGDIRGKAAALFARSLYRDLARHVPLDVAVTRARDEVYTHADGRSGRRDWFLPELTVRRAVERVLSAPLPVPKHEVTELEGRLHSNIAQFVDREEERLQVTDRIVGFMTDEPTKVLLIQGESRVGKSLLVDWTRRWCALRGRRVKYVDLKGRRTLGLVDTLDAIAGKSDDIESIAPGADAGLARFTDRLSRFDESSQGRHPGSPETLRGLFDALIDAMRQSAEDAPLVLILDHVENVVGGVLHGILRPMLIDRALDGALPDVRLVLVTDTGHAGYAQLRRGVDRADSVDVRRFAAADFVSLVEDAVHKLELRFAPHVERIAAGWIDGLGRVPWLPEQLIHTTDALRLIDAGRTS</sequence>
<evidence type="ECO:0000313" key="2">
    <source>
        <dbReference type="EMBL" id="PSL51718.1"/>
    </source>
</evidence>
<dbReference type="InterPro" id="IPR024983">
    <property type="entry name" value="CHAT_dom"/>
</dbReference>
<gene>
    <name evidence="2" type="ORF">B0I31_11831</name>
</gene>
<feature type="domain" description="CHAT" evidence="1">
    <location>
        <begin position="77"/>
        <end position="340"/>
    </location>
</feature>
<dbReference type="InterPro" id="IPR027417">
    <property type="entry name" value="P-loop_NTPase"/>
</dbReference>
<comment type="caution">
    <text evidence="2">The sequence shown here is derived from an EMBL/GenBank/DDBJ whole genome shotgun (WGS) entry which is preliminary data.</text>
</comment>
<reference evidence="2 3" key="1">
    <citation type="submission" date="2018-03" db="EMBL/GenBank/DDBJ databases">
        <title>Genomic Encyclopedia of Type Strains, Phase III (KMG-III): the genomes of soil and plant-associated and newly described type strains.</title>
        <authorList>
            <person name="Whitman W."/>
        </authorList>
    </citation>
    <scope>NUCLEOTIDE SEQUENCE [LARGE SCALE GENOMIC DNA]</scope>
    <source>
        <strain evidence="2 3">CGMCC 4.7097</strain>
    </source>
</reference>
<proteinExistence type="predicted"/>
<evidence type="ECO:0000259" key="1">
    <source>
        <dbReference type="Pfam" id="PF12770"/>
    </source>
</evidence>
<dbReference type="Proteomes" id="UP000241118">
    <property type="component" value="Unassembled WGS sequence"/>
</dbReference>
<keyword evidence="3" id="KW-1185">Reference proteome</keyword>
<evidence type="ECO:0000313" key="3">
    <source>
        <dbReference type="Proteomes" id="UP000241118"/>
    </source>
</evidence>
<name>A0A2P8HZS9_SACCR</name>
<dbReference type="SUPFAM" id="SSF52540">
    <property type="entry name" value="P-loop containing nucleoside triphosphate hydrolases"/>
    <property type="match status" value="1"/>
</dbReference>
<dbReference type="OrthoDB" id="8253226at2"/>
<protein>
    <submittedName>
        <fullName evidence="2">AAA ATPase-like protein</fullName>
    </submittedName>
</protein>
<dbReference type="AlphaFoldDB" id="A0A2P8HZS9"/>
<dbReference type="EMBL" id="PYAX01000018">
    <property type="protein sequence ID" value="PSL51718.1"/>
    <property type="molecule type" value="Genomic_DNA"/>
</dbReference>
<dbReference type="RefSeq" id="WP_106619596.1">
    <property type="nucleotide sequence ID" value="NZ_PYAX01000018.1"/>
</dbReference>
<accession>A0A2P8HZS9</accession>
<organism evidence="2 3">
    <name type="scientific">Saccharothrix carnea</name>
    <dbReference type="NCBI Taxonomy" id="1280637"/>
    <lineage>
        <taxon>Bacteria</taxon>
        <taxon>Bacillati</taxon>
        <taxon>Actinomycetota</taxon>
        <taxon>Actinomycetes</taxon>
        <taxon>Pseudonocardiales</taxon>
        <taxon>Pseudonocardiaceae</taxon>
        <taxon>Saccharothrix</taxon>
    </lineage>
</organism>
<dbReference type="Pfam" id="PF12770">
    <property type="entry name" value="CHAT"/>
    <property type="match status" value="1"/>
</dbReference>
<dbReference type="Gene3D" id="3.40.50.300">
    <property type="entry name" value="P-loop containing nucleotide triphosphate hydrolases"/>
    <property type="match status" value="1"/>
</dbReference>